<feature type="transmembrane region" description="Helical" evidence="1">
    <location>
        <begin position="424"/>
        <end position="445"/>
    </location>
</feature>
<sequence length="590" mass="63025">MRTSPSRPLAFLAEAVCLLALVLACVKLGRGVEAVLDLAPWDEADYLHRALTLPESGLPDPEWGPLYSLWYFALSYVWPDPVALYYANTRWLVLLTSVAGYALLRQVGARPGFALAGSAVYLLSLAPHIQPRPTLLALLIILAASCAACRAATPEGAWGRLGAGLLLASFARPEGFLSFLAVSALLGLQLVRRVRQEPARRRHAWGTAVAYAGLVLLLVGLLGNPFGNTSNRRFYAFCQHFADGLARRTGQVQVDPWFRCEQVLQPIFGNASTLGDALRANPGAFLAHVRWNLERLPDESLKVFTYGYGDVPPMPRNGAWTREQVAHVLLLAVVLALPLGAFARRGRKAIQALATPRVAWSAVAAAVVILPGIVSSVLFQPRQHYLVIPGVMGLALLALMKHALDVPGPHPVEAPSRGVGSVGALGGAALLAVLVMLAVPGPAPAPDGRSAPRRELLQQVRAVRALGLGSHVAAGGSLGVLDTQGGLPVYLGVPFRRVPPWTRRPGESFTQYLRRERIELVFLDHKLREEPRFANDPSLESFLAAPGAFGYATRHLPGTDAVLALPATWAISGAGAVPEGGHTGTPHASP</sequence>
<dbReference type="Proteomes" id="UP000563426">
    <property type="component" value="Unassembled WGS sequence"/>
</dbReference>
<evidence type="ECO:0000313" key="3">
    <source>
        <dbReference type="Proteomes" id="UP000563426"/>
    </source>
</evidence>
<feature type="transmembrane region" description="Helical" evidence="1">
    <location>
        <begin position="386"/>
        <end position="404"/>
    </location>
</feature>
<feature type="transmembrane region" description="Helical" evidence="1">
    <location>
        <begin position="165"/>
        <end position="191"/>
    </location>
</feature>
<keyword evidence="1" id="KW-0472">Membrane</keyword>
<dbReference type="PROSITE" id="PS51257">
    <property type="entry name" value="PROKAR_LIPOPROTEIN"/>
    <property type="match status" value="1"/>
</dbReference>
<feature type="transmembrane region" description="Helical" evidence="1">
    <location>
        <begin position="83"/>
        <end position="104"/>
    </location>
</feature>
<proteinExistence type="predicted"/>
<keyword evidence="1" id="KW-1133">Transmembrane helix</keyword>
<evidence type="ECO:0000313" key="2">
    <source>
        <dbReference type="EMBL" id="NOK31959.1"/>
    </source>
</evidence>
<feature type="transmembrane region" description="Helical" evidence="1">
    <location>
        <begin position="203"/>
        <end position="223"/>
    </location>
</feature>
<feature type="transmembrane region" description="Helical" evidence="1">
    <location>
        <begin position="135"/>
        <end position="153"/>
    </location>
</feature>
<feature type="transmembrane region" description="Helical" evidence="1">
    <location>
        <begin position="358"/>
        <end position="379"/>
    </location>
</feature>
<keyword evidence="3" id="KW-1185">Reference proteome</keyword>
<comment type="caution">
    <text evidence="2">The sequence shown here is derived from an EMBL/GenBank/DDBJ whole genome shotgun (WGS) entry which is preliminary data.</text>
</comment>
<protein>
    <recommendedName>
        <fullName evidence="4">Glycosyltransferase RgtA/B/C/D-like domain-containing protein</fullName>
    </recommendedName>
</protein>
<dbReference type="RefSeq" id="WP_171432802.1">
    <property type="nucleotide sequence ID" value="NZ_JABFJV010000005.1"/>
</dbReference>
<organism evidence="2 3">
    <name type="scientific">Corallococcus exercitus</name>
    <dbReference type="NCBI Taxonomy" id="2316736"/>
    <lineage>
        <taxon>Bacteria</taxon>
        <taxon>Pseudomonadati</taxon>
        <taxon>Myxococcota</taxon>
        <taxon>Myxococcia</taxon>
        <taxon>Myxococcales</taxon>
        <taxon>Cystobacterineae</taxon>
        <taxon>Myxococcaceae</taxon>
        <taxon>Corallococcus</taxon>
    </lineage>
</organism>
<evidence type="ECO:0000256" key="1">
    <source>
        <dbReference type="SAM" id="Phobius"/>
    </source>
</evidence>
<evidence type="ECO:0008006" key="4">
    <source>
        <dbReference type="Google" id="ProtNLM"/>
    </source>
</evidence>
<gene>
    <name evidence="2" type="ORF">HMI49_01915</name>
</gene>
<accession>A0A7Y4NP44</accession>
<dbReference type="EMBL" id="JABFJV010000005">
    <property type="protein sequence ID" value="NOK31959.1"/>
    <property type="molecule type" value="Genomic_DNA"/>
</dbReference>
<dbReference type="AlphaFoldDB" id="A0A7Y4NP44"/>
<reference evidence="2 3" key="1">
    <citation type="submission" date="2020-05" db="EMBL/GenBank/DDBJ databases">
        <authorList>
            <person name="Whitworth D."/>
        </authorList>
    </citation>
    <scope>NUCLEOTIDE SEQUENCE [LARGE SCALE GENOMIC DNA]</scope>
    <source>
        <strain evidence="2 3">AB043B</strain>
    </source>
</reference>
<keyword evidence="1" id="KW-0812">Transmembrane</keyword>
<name>A0A7Y4NP44_9BACT</name>
<feature type="transmembrane region" description="Helical" evidence="1">
    <location>
        <begin position="325"/>
        <end position="343"/>
    </location>
</feature>